<gene>
    <name evidence="2" type="ORF">J2S05_002278</name>
</gene>
<evidence type="ECO:0008006" key="4">
    <source>
        <dbReference type="Google" id="ProtNLM"/>
    </source>
</evidence>
<keyword evidence="3" id="KW-1185">Reference proteome</keyword>
<dbReference type="PROSITE" id="PS51257">
    <property type="entry name" value="PROKAR_LIPOPROTEIN"/>
    <property type="match status" value="1"/>
</dbReference>
<dbReference type="RefSeq" id="WP_306982818.1">
    <property type="nucleotide sequence ID" value="NZ_JAUSUA010000003.1"/>
</dbReference>
<organism evidence="2 3">
    <name type="scientific">Alkalicoccobacillus murimartini</name>
    <dbReference type="NCBI Taxonomy" id="171685"/>
    <lineage>
        <taxon>Bacteria</taxon>
        <taxon>Bacillati</taxon>
        <taxon>Bacillota</taxon>
        <taxon>Bacilli</taxon>
        <taxon>Bacillales</taxon>
        <taxon>Bacillaceae</taxon>
        <taxon>Alkalicoccobacillus</taxon>
    </lineage>
</organism>
<name>A0ABT9YJT6_9BACI</name>
<dbReference type="Proteomes" id="UP001225034">
    <property type="component" value="Unassembled WGS sequence"/>
</dbReference>
<comment type="caution">
    <text evidence="2">The sequence shown here is derived from an EMBL/GenBank/DDBJ whole genome shotgun (WGS) entry which is preliminary data.</text>
</comment>
<feature type="signal peptide" evidence="1">
    <location>
        <begin position="1"/>
        <end position="18"/>
    </location>
</feature>
<keyword evidence="1" id="KW-0732">Signal</keyword>
<dbReference type="EMBL" id="JAUSUA010000003">
    <property type="protein sequence ID" value="MDQ0207477.1"/>
    <property type="molecule type" value="Genomic_DNA"/>
</dbReference>
<evidence type="ECO:0000313" key="2">
    <source>
        <dbReference type="EMBL" id="MDQ0207477.1"/>
    </source>
</evidence>
<evidence type="ECO:0000313" key="3">
    <source>
        <dbReference type="Proteomes" id="UP001225034"/>
    </source>
</evidence>
<feature type="chain" id="PRO_5046982123" description="Lipoprotein" evidence="1">
    <location>
        <begin position="19"/>
        <end position="152"/>
    </location>
</feature>
<reference evidence="2 3" key="1">
    <citation type="submission" date="2023-07" db="EMBL/GenBank/DDBJ databases">
        <title>Genomic Encyclopedia of Type Strains, Phase IV (KMG-IV): sequencing the most valuable type-strain genomes for metagenomic binning, comparative biology and taxonomic classification.</title>
        <authorList>
            <person name="Goeker M."/>
        </authorList>
    </citation>
    <scope>NUCLEOTIDE SEQUENCE [LARGE SCALE GENOMIC DNA]</scope>
    <source>
        <strain evidence="2 3">DSM 19154</strain>
    </source>
</reference>
<proteinExistence type="predicted"/>
<protein>
    <recommendedName>
        <fullName evidence="4">Lipoprotein</fullName>
    </recommendedName>
</protein>
<evidence type="ECO:0000256" key="1">
    <source>
        <dbReference type="SAM" id="SignalP"/>
    </source>
</evidence>
<sequence>MKKLIFSLSILSIIMLTACTENPEAKLKEDISTFKTSVCAEVSMEAFIFDEAVEHVDLIAHVKMNEIVGIRKRELPKAIFEADILEVIKGETDEEKITIMQENLCGFDLFEEGEEWVLFLNETVDAPEADYWIEGSYQGVFEVGDEMVENLK</sequence>
<accession>A0ABT9YJT6</accession>